<dbReference type="EMBL" id="JAHEAC010000012">
    <property type="protein sequence ID" value="MBX8643592.1"/>
    <property type="molecule type" value="Genomic_DNA"/>
</dbReference>
<accession>A0A8J7YT27</accession>
<sequence>MDRCKSCTGIVSCPVCGSPISSFSHVGVRGNETSFNIPVIDYKLKLGSNPSGIRHYAQPCDHRVITQAASPDLVYNGGPLWGNGYSWVNVYWGKFYTTEAGKAWVARVDRATSDIETNPSYSGGLRQYNVGMGKLLESITIPAEPPSSMSNSQLKEQILSWINSNEIRDVSNKGAYNLFLPPGMTVTLSSETSCAFFCDYHDTVDAEKGPFYTVEPYPCSSGCNNCTSSEFDTLTMGLSEEMVELKTDMDPGTGWVIGNEELCDYCDAHFVCNRISTGEYVNAWYDRAKDACWSSR</sequence>
<dbReference type="Proteomes" id="UP000750197">
    <property type="component" value="Unassembled WGS sequence"/>
</dbReference>
<name>A0A8J7YT27_9ARCH</name>
<organism evidence="1 2">
    <name type="scientific">Candidatus Sysuiplasma superficiale</name>
    <dbReference type="NCBI Taxonomy" id="2823368"/>
    <lineage>
        <taxon>Archaea</taxon>
        <taxon>Methanobacteriati</taxon>
        <taxon>Thermoplasmatota</taxon>
        <taxon>Thermoplasmata</taxon>
        <taxon>Candidatus Sysuiplasmatales</taxon>
        <taxon>Candidatus Sysuiplasmataceae</taxon>
        <taxon>Candidatus Sysuiplasma</taxon>
    </lineage>
</organism>
<comment type="caution">
    <text evidence="1">The sequence shown here is derived from an EMBL/GenBank/DDBJ whole genome shotgun (WGS) entry which is preliminary data.</text>
</comment>
<proteinExistence type="predicted"/>
<gene>
    <name evidence="1" type="ORF">KIY12_02530</name>
</gene>
<evidence type="ECO:0000313" key="1">
    <source>
        <dbReference type="EMBL" id="MBX8643592.1"/>
    </source>
</evidence>
<protein>
    <submittedName>
        <fullName evidence="1">Uncharacterized protein</fullName>
    </submittedName>
</protein>
<dbReference type="AlphaFoldDB" id="A0A8J7YT27"/>
<reference evidence="1" key="1">
    <citation type="submission" date="2021-05" db="EMBL/GenBank/DDBJ databases">
        <title>Genomic insights into ecological role and evolution of a novel Thermoplasmata order Candidatus Sysuiplasmatales.</title>
        <authorList>
            <person name="Yuan Y."/>
        </authorList>
    </citation>
    <scope>NUCLEOTIDE SEQUENCE</scope>
    <source>
        <strain evidence="1">TUT19-bin139</strain>
    </source>
</reference>
<evidence type="ECO:0000313" key="2">
    <source>
        <dbReference type="Proteomes" id="UP000750197"/>
    </source>
</evidence>